<dbReference type="AlphaFoldDB" id="A0A553PG96"/>
<sequence length="271" mass="30685">QTSVTEAPWNLEIQLDDHRVVKRVRCSCTAGGDGLCKHMSTLVGFIDSERTESSTDEVCKFRAPSQLGRQMYPKAKTADKIFKNPAPMGRISFRILESAKDKIHLDLSKIGDSESMIAILLKKRTDEFPTNAVWARRFSKNKAKQLCPMTLRQSSSALWRDERKICITSSQVHKIVFARTDSTCIKYFLSTKSLDGLEQIRYGRETEVVARQEFESTSGRKVHQAGLVIKLDYPWLGMAVKLKWLQDKSLKALRAVNFISQVLSSNLIILG</sequence>
<feature type="non-terminal residue" evidence="3">
    <location>
        <position position="1"/>
    </location>
</feature>
<dbReference type="Proteomes" id="UP000318571">
    <property type="component" value="Chromosome 5"/>
</dbReference>
<evidence type="ECO:0000313" key="3">
    <source>
        <dbReference type="EMBL" id="TRY76706.1"/>
    </source>
</evidence>
<evidence type="ECO:0000256" key="1">
    <source>
        <dbReference type="PROSITE-ProRule" id="PRU00325"/>
    </source>
</evidence>
<protein>
    <recommendedName>
        <fullName evidence="2">SWIM-type domain-containing protein</fullName>
    </recommendedName>
</protein>
<keyword evidence="1" id="KW-0479">Metal-binding</keyword>
<keyword evidence="4" id="KW-1185">Reference proteome</keyword>
<gene>
    <name evidence="3" type="ORF">TCAL_15997</name>
</gene>
<dbReference type="GO" id="GO:0008270">
    <property type="term" value="F:zinc ion binding"/>
    <property type="evidence" value="ECO:0007669"/>
    <property type="project" value="UniProtKB-KW"/>
</dbReference>
<feature type="domain" description="SWIM-type" evidence="2">
    <location>
        <begin position="11"/>
        <end position="47"/>
    </location>
</feature>
<dbReference type="PANTHER" id="PTHR39953:SF1">
    <property type="entry name" value="RE54151P"/>
    <property type="match status" value="1"/>
</dbReference>
<dbReference type="EMBL" id="VCGU01000004">
    <property type="protein sequence ID" value="TRY76706.1"/>
    <property type="molecule type" value="Genomic_DNA"/>
</dbReference>
<reference evidence="3 4" key="1">
    <citation type="journal article" date="2018" name="Nat. Ecol. Evol.">
        <title>Genomic signatures of mitonuclear coevolution across populations of Tigriopus californicus.</title>
        <authorList>
            <person name="Barreto F.S."/>
            <person name="Watson E.T."/>
            <person name="Lima T.G."/>
            <person name="Willett C.S."/>
            <person name="Edmands S."/>
            <person name="Li W."/>
            <person name="Burton R.S."/>
        </authorList>
    </citation>
    <scope>NUCLEOTIDE SEQUENCE [LARGE SCALE GENOMIC DNA]</scope>
    <source>
        <strain evidence="3 4">San Diego</strain>
    </source>
</reference>
<name>A0A553PG96_TIGCA</name>
<keyword evidence="1" id="KW-0863">Zinc-finger</keyword>
<proteinExistence type="predicted"/>
<evidence type="ECO:0000259" key="2">
    <source>
        <dbReference type="PROSITE" id="PS50966"/>
    </source>
</evidence>
<dbReference type="Gene3D" id="3.90.320.10">
    <property type="match status" value="1"/>
</dbReference>
<dbReference type="InterPro" id="IPR019080">
    <property type="entry name" value="YqaJ_viral_recombinase"/>
</dbReference>
<dbReference type="InterPro" id="IPR011604">
    <property type="entry name" value="PDDEXK-like_dom_sf"/>
</dbReference>
<dbReference type="Pfam" id="PF09588">
    <property type="entry name" value="YqaJ"/>
    <property type="match status" value="1"/>
</dbReference>
<dbReference type="InterPro" id="IPR011335">
    <property type="entry name" value="Restrct_endonuc-II-like"/>
</dbReference>
<dbReference type="PROSITE" id="PS50966">
    <property type="entry name" value="ZF_SWIM"/>
    <property type="match status" value="1"/>
</dbReference>
<comment type="caution">
    <text evidence="3">The sequence shown here is derived from an EMBL/GenBank/DDBJ whole genome shotgun (WGS) entry which is preliminary data.</text>
</comment>
<dbReference type="InterPro" id="IPR007527">
    <property type="entry name" value="Znf_SWIM"/>
</dbReference>
<evidence type="ECO:0000313" key="4">
    <source>
        <dbReference type="Proteomes" id="UP000318571"/>
    </source>
</evidence>
<keyword evidence="1" id="KW-0862">Zinc</keyword>
<dbReference type="GO" id="GO:0006281">
    <property type="term" value="P:DNA repair"/>
    <property type="evidence" value="ECO:0007669"/>
    <property type="project" value="UniProtKB-ARBA"/>
</dbReference>
<dbReference type="SUPFAM" id="SSF52980">
    <property type="entry name" value="Restriction endonuclease-like"/>
    <property type="match status" value="1"/>
</dbReference>
<organism evidence="3 4">
    <name type="scientific">Tigriopus californicus</name>
    <name type="common">Marine copepod</name>
    <dbReference type="NCBI Taxonomy" id="6832"/>
    <lineage>
        <taxon>Eukaryota</taxon>
        <taxon>Metazoa</taxon>
        <taxon>Ecdysozoa</taxon>
        <taxon>Arthropoda</taxon>
        <taxon>Crustacea</taxon>
        <taxon>Multicrustacea</taxon>
        <taxon>Hexanauplia</taxon>
        <taxon>Copepoda</taxon>
        <taxon>Harpacticoida</taxon>
        <taxon>Harpacticidae</taxon>
        <taxon>Tigriopus</taxon>
    </lineage>
</organism>
<accession>A0A553PG96</accession>
<dbReference type="PANTHER" id="PTHR39953">
    <property type="entry name" value="RE54151P"/>
    <property type="match status" value="1"/>
</dbReference>